<accession>A0A486W099</accession>
<organism evidence="1">
    <name type="scientific">Klebsiella pneumoniae</name>
    <dbReference type="NCBI Taxonomy" id="573"/>
    <lineage>
        <taxon>Bacteria</taxon>
        <taxon>Pseudomonadati</taxon>
        <taxon>Pseudomonadota</taxon>
        <taxon>Gammaproteobacteria</taxon>
        <taxon>Enterobacterales</taxon>
        <taxon>Enterobacteriaceae</taxon>
        <taxon>Klebsiella/Raoultella group</taxon>
        <taxon>Klebsiella</taxon>
        <taxon>Klebsiella pneumoniae complex</taxon>
    </lineage>
</organism>
<dbReference type="Pfam" id="PF13148">
    <property type="entry name" value="DUF3987"/>
    <property type="match status" value="1"/>
</dbReference>
<gene>
    <name evidence="1" type="ORF">SAMEA4873563_04470</name>
</gene>
<dbReference type="AlphaFoldDB" id="A0A486W099"/>
<name>A0A486W099_KLEPN</name>
<evidence type="ECO:0008006" key="2">
    <source>
        <dbReference type="Google" id="ProtNLM"/>
    </source>
</evidence>
<reference evidence="1" key="1">
    <citation type="submission" date="2019-03" db="EMBL/GenBank/DDBJ databases">
        <authorList>
            <consortium name="Pathogen Informatics"/>
        </authorList>
    </citation>
    <scope>NUCLEOTIDE SEQUENCE</scope>
    <source>
        <strain evidence="1">5012STDY7626362</strain>
    </source>
</reference>
<dbReference type="EMBL" id="CAAHDH010000007">
    <property type="protein sequence ID" value="VGM55693.1"/>
    <property type="molecule type" value="Genomic_DNA"/>
</dbReference>
<proteinExistence type="predicted"/>
<dbReference type="InterPro" id="IPR025048">
    <property type="entry name" value="DUF3987"/>
</dbReference>
<evidence type="ECO:0000313" key="1">
    <source>
        <dbReference type="EMBL" id="VGM55693.1"/>
    </source>
</evidence>
<sequence length="485" mass="55462">MSVGRSLNDRNNNPVNFFPPILRDAVEEIERELQAPVELIETVVLAAVSLACQGGIKIQHPDGRVSPCSMYYTVIADSGERKSAVFKLVTQPFFDFEKESRQKHALLMLDYNAELQSWKSQEKALLKVISKKTEKGIDVEYDTQSMKELYRKKPQPPALHKLIYSDTTPEALQQGLCSHVPSSSLMSDEAGIFFKGRAKNNLGFLNLLWDGAPIDIERKSGRCSIDECMFTMLLMIQSSEFKKYIKLQGDYAVGSGFLSRFMITGVTSKRGHRSPVKNNSKNNIIRFHNRIKELLQLSEERCENNEKHKYLYLSEEAQSALAVVYENIESRILKDNGKHPVVEGMLSKMPENIVRLAGMFHLFSDEHGNEISERNIKAGAETAYFYYQQALDAISLCSDSTEHNADVLYKWLLNYKDPDVNYPQILNTTTILNKMIVRRKGPYALRNSRKLNDALSYLEEDEKIRIEKNRNRNGSISETIHIHRH</sequence>
<protein>
    <recommendedName>
        <fullName evidence="2">DUF3987 domain-containing protein</fullName>
    </recommendedName>
</protein>